<evidence type="ECO:0000259" key="6">
    <source>
        <dbReference type="Pfam" id="PF02518"/>
    </source>
</evidence>
<evidence type="ECO:0000256" key="5">
    <source>
        <dbReference type="SAM" id="Phobius"/>
    </source>
</evidence>
<dbReference type="EMBL" id="VFQC01000001">
    <property type="protein sequence ID" value="TQN30929.1"/>
    <property type="molecule type" value="Genomic_DNA"/>
</dbReference>
<dbReference type="Pfam" id="PF07730">
    <property type="entry name" value="HisKA_3"/>
    <property type="match status" value="1"/>
</dbReference>
<keyword evidence="5" id="KW-1133">Transmembrane helix</keyword>
<evidence type="ECO:0000259" key="7">
    <source>
        <dbReference type="Pfam" id="PF07730"/>
    </source>
</evidence>
<dbReference type="PANTHER" id="PTHR24421">
    <property type="entry name" value="NITRATE/NITRITE SENSOR PROTEIN NARX-RELATED"/>
    <property type="match status" value="1"/>
</dbReference>
<keyword evidence="3" id="KW-0902">Two-component regulatory system</keyword>
<dbReference type="Gene3D" id="3.30.565.10">
    <property type="entry name" value="Histidine kinase-like ATPase, C-terminal domain"/>
    <property type="match status" value="1"/>
</dbReference>
<evidence type="ECO:0000256" key="4">
    <source>
        <dbReference type="SAM" id="Coils"/>
    </source>
</evidence>
<dbReference type="InterPro" id="IPR050482">
    <property type="entry name" value="Sensor_HK_TwoCompSys"/>
</dbReference>
<dbReference type="Gene3D" id="1.20.5.1930">
    <property type="match status" value="1"/>
</dbReference>
<dbReference type="InterPro" id="IPR003594">
    <property type="entry name" value="HATPase_dom"/>
</dbReference>
<keyword evidence="9" id="KW-1185">Reference proteome</keyword>
<comment type="caution">
    <text evidence="8">The sequence shown here is derived from an EMBL/GenBank/DDBJ whole genome shotgun (WGS) entry which is preliminary data.</text>
</comment>
<dbReference type="InterPro" id="IPR036890">
    <property type="entry name" value="HATPase_C_sf"/>
</dbReference>
<name>A0A543NGF4_9ACTN</name>
<evidence type="ECO:0000256" key="3">
    <source>
        <dbReference type="ARBA" id="ARBA00023012"/>
    </source>
</evidence>
<evidence type="ECO:0000313" key="9">
    <source>
        <dbReference type="Proteomes" id="UP000317422"/>
    </source>
</evidence>
<gene>
    <name evidence="8" type="ORF">FHX37_0817</name>
</gene>
<keyword evidence="5" id="KW-0812">Transmembrane</keyword>
<evidence type="ECO:0000256" key="2">
    <source>
        <dbReference type="ARBA" id="ARBA00022777"/>
    </source>
</evidence>
<reference evidence="8 9" key="1">
    <citation type="submission" date="2019-06" db="EMBL/GenBank/DDBJ databases">
        <title>Sequencing the genomes of 1000 actinobacteria strains.</title>
        <authorList>
            <person name="Klenk H.-P."/>
        </authorList>
    </citation>
    <scope>NUCLEOTIDE SEQUENCE [LARGE SCALE GENOMIC DNA]</scope>
    <source>
        <strain evidence="8 9">DSM 45015</strain>
    </source>
</reference>
<dbReference type="GO" id="GO:0016020">
    <property type="term" value="C:membrane"/>
    <property type="evidence" value="ECO:0007669"/>
    <property type="project" value="InterPro"/>
</dbReference>
<keyword evidence="1" id="KW-0808">Transferase</keyword>
<feature type="transmembrane region" description="Helical" evidence="5">
    <location>
        <begin position="19"/>
        <end position="38"/>
    </location>
</feature>
<dbReference type="CDD" id="cd16917">
    <property type="entry name" value="HATPase_UhpB-NarQ-NarX-like"/>
    <property type="match status" value="1"/>
</dbReference>
<feature type="domain" description="Histidine kinase/HSP90-like ATPase" evidence="6">
    <location>
        <begin position="211"/>
        <end position="308"/>
    </location>
</feature>
<feature type="coiled-coil region" evidence="4">
    <location>
        <begin position="77"/>
        <end position="104"/>
    </location>
</feature>
<dbReference type="GO" id="GO:0000155">
    <property type="term" value="F:phosphorelay sensor kinase activity"/>
    <property type="evidence" value="ECO:0007669"/>
    <property type="project" value="InterPro"/>
</dbReference>
<dbReference type="SUPFAM" id="SSF55874">
    <property type="entry name" value="ATPase domain of HSP90 chaperone/DNA topoisomerase II/histidine kinase"/>
    <property type="match status" value="1"/>
</dbReference>
<dbReference type="PANTHER" id="PTHR24421:SF61">
    <property type="entry name" value="OXYGEN SENSOR HISTIDINE KINASE NREB"/>
    <property type="match status" value="1"/>
</dbReference>
<dbReference type="Proteomes" id="UP000317422">
    <property type="component" value="Unassembled WGS sequence"/>
</dbReference>
<feature type="domain" description="Signal transduction histidine kinase subgroup 3 dimerisation and phosphoacceptor" evidence="7">
    <location>
        <begin position="96"/>
        <end position="160"/>
    </location>
</feature>
<keyword evidence="5" id="KW-0472">Membrane</keyword>
<keyword evidence="4" id="KW-0175">Coiled coil</keyword>
<dbReference type="GO" id="GO:0046983">
    <property type="term" value="F:protein dimerization activity"/>
    <property type="evidence" value="ECO:0007669"/>
    <property type="project" value="InterPro"/>
</dbReference>
<proteinExistence type="predicted"/>
<organism evidence="8 9">
    <name type="scientific">Haloactinospora alba</name>
    <dbReference type="NCBI Taxonomy" id="405555"/>
    <lineage>
        <taxon>Bacteria</taxon>
        <taxon>Bacillati</taxon>
        <taxon>Actinomycetota</taxon>
        <taxon>Actinomycetes</taxon>
        <taxon>Streptosporangiales</taxon>
        <taxon>Nocardiopsidaceae</taxon>
        <taxon>Haloactinospora</taxon>
    </lineage>
</organism>
<accession>A0A543NGF4</accession>
<evidence type="ECO:0000313" key="8">
    <source>
        <dbReference type="EMBL" id="TQN30929.1"/>
    </source>
</evidence>
<dbReference type="AlphaFoldDB" id="A0A543NGF4"/>
<protein>
    <submittedName>
        <fullName evidence="8">Signal transduction histidine kinase</fullName>
    </submittedName>
</protein>
<dbReference type="InterPro" id="IPR011712">
    <property type="entry name" value="Sig_transdc_His_kin_sub3_dim/P"/>
</dbReference>
<feature type="transmembrane region" description="Helical" evidence="5">
    <location>
        <begin position="44"/>
        <end position="63"/>
    </location>
</feature>
<sequence>MATVLTTGISGVLFQWRGLTVISTFQIICYYAAMLSYAGLNGSIAPLLTFQVLFVQPALYPIAGYMGSRLRTIFSDLAAEQEARQQAERDTAAAEERARLARDMHDSVAKTLRGTAMAAQALPLWVRRDPDRADNEAARIAKAAQTAADEARDLISDLRTNRSEDDLATEVSEIVRCWSEETGVPANISVPSPTDTQVRLLVVAKQETLAILNEALANIDRHAGAGSIDVALRAGEDGYAVLHIADSGVGFGPFTWDSTSHSIRDLPEPTGHYGLLGMWERAQHAGGSLRIESTPGEGTSTTLRMPMAASITTSATSNADTVETA</sequence>
<keyword evidence="2 8" id="KW-0418">Kinase</keyword>
<evidence type="ECO:0000256" key="1">
    <source>
        <dbReference type="ARBA" id="ARBA00022679"/>
    </source>
</evidence>
<dbReference type="Pfam" id="PF02518">
    <property type="entry name" value="HATPase_c"/>
    <property type="match status" value="1"/>
</dbReference>